<protein>
    <submittedName>
        <fullName evidence="7">23S rRNA (Uracil-5-)-methyltransferase RumA</fullName>
    </submittedName>
</protein>
<name>R4KI78_9FIRM</name>
<feature type="binding site" evidence="4">
    <location>
        <position position="332"/>
    </location>
    <ligand>
        <name>S-adenosyl-L-methionine</name>
        <dbReference type="ChEBI" id="CHEBI:59789"/>
    </ligand>
</feature>
<dbReference type="PANTHER" id="PTHR11061:SF30">
    <property type="entry name" value="TRNA (URACIL(54)-C(5))-METHYLTRANSFERASE"/>
    <property type="match status" value="1"/>
</dbReference>
<dbReference type="InterPro" id="IPR029063">
    <property type="entry name" value="SAM-dependent_MTases_sf"/>
</dbReference>
<dbReference type="Gene3D" id="3.40.50.150">
    <property type="entry name" value="Vaccinia Virus protein VP39"/>
    <property type="match status" value="1"/>
</dbReference>
<dbReference type="EMBL" id="CP003273">
    <property type="protein sequence ID" value="AGL02908.1"/>
    <property type="molecule type" value="Genomic_DNA"/>
</dbReference>
<evidence type="ECO:0000259" key="6">
    <source>
        <dbReference type="PROSITE" id="PS50926"/>
    </source>
</evidence>
<evidence type="ECO:0000256" key="5">
    <source>
        <dbReference type="PROSITE-ProRule" id="PRU10015"/>
    </source>
</evidence>
<dbReference type="CDD" id="cd02440">
    <property type="entry name" value="AdoMet_MTases"/>
    <property type="match status" value="1"/>
</dbReference>
<dbReference type="Proteomes" id="UP000013520">
    <property type="component" value="Chromosome"/>
</dbReference>
<dbReference type="HOGENOM" id="CLU_014689_7_0_9"/>
<feature type="active site" evidence="5">
    <location>
        <position position="407"/>
    </location>
</feature>
<evidence type="ECO:0000313" key="7">
    <source>
        <dbReference type="EMBL" id="AGL02908.1"/>
    </source>
</evidence>
<feature type="binding site" evidence="4">
    <location>
        <position position="380"/>
    </location>
    <ligand>
        <name>S-adenosyl-L-methionine</name>
        <dbReference type="ChEBI" id="CHEBI:59789"/>
    </ligand>
</feature>
<dbReference type="RefSeq" id="WP_006520299.1">
    <property type="nucleotide sequence ID" value="NC_021184.1"/>
</dbReference>
<dbReference type="PROSITE" id="PS50926">
    <property type="entry name" value="TRAM"/>
    <property type="match status" value="1"/>
</dbReference>
<feature type="binding site" evidence="4">
    <location>
        <position position="311"/>
    </location>
    <ligand>
        <name>S-adenosyl-L-methionine</name>
        <dbReference type="ChEBI" id="CHEBI:59789"/>
    </ligand>
</feature>
<dbReference type="SUPFAM" id="SSF53335">
    <property type="entry name" value="S-adenosyl-L-methionine-dependent methyltransferases"/>
    <property type="match status" value="1"/>
</dbReference>
<dbReference type="GO" id="GO:0070041">
    <property type="term" value="F:rRNA (uridine-C5-)-methyltransferase activity"/>
    <property type="evidence" value="ECO:0007669"/>
    <property type="project" value="TreeGrafter"/>
</dbReference>
<dbReference type="InterPro" id="IPR012340">
    <property type="entry name" value="NA-bd_OB-fold"/>
</dbReference>
<keyword evidence="3 4" id="KW-0949">S-adenosyl-L-methionine</keyword>
<evidence type="ECO:0000313" key="8">
    <source>
        <dbReference type="Proteomes" id="UP000013520"/>
    </source>
</evidence>
<evidence type="ECO:0000256" key="2">
    <source>
        <dbReference type="ARBA" id="ARBA00022679"/>
    </source>
</evidence>
<dbReference type="NCBIfam" id="TIGR00479">
    <property type="entry name" value="rumA"/>
    <property type="match status" value="1"/>
</dbReference>
<dbReference type="SUPFAM" id="SSF50249">
    <property type="entry name" value="Nucleic acid-binding proteins"/>
    <property type="match status" value="1"/>
</dbReference>
<dbReference type="Gene3D" id="2.40.50.1070">
    <property type="match status" value="1"/>
</dbReference>
<dbReference type="InterPro" id="IPR002792">
    <property type="entry name" value="TRAM_dom"/>
</dbReference>
<dbReference type="InterPro" id="IPR030390">
    <property type="entry name" value="MeTrfase_TrmA_AS"/>
</dbReference>
<evidence type="ECO:0000256" key="4">
    <source>
        <dbReference type="PROSITE-ProRule" id="PRU01024"/>
    </source>
</evidence>
<dbReference type="AlphaFoldDB" id="R4KI78"/>
<accession>R4KI78</accession>
<reference evidence="7 8" key="1">
    <citation type="submission" date="2012-01" db="EMBL/GenBank/DDBJ databases">
        <title>Complete sequence of Desulfotomaculum gibsoniae DSM 7213.</title>
        <authorList>
            <consortium name="US DOE Joint Genome Institute"/>
            <person name="Lucas S."/>
            <person name="Han J."/>
            <person name="Lapidus A."/>
            <person name="Cheng J.-F."/>
            <person name="Goodwin L."/>
            <person name="Pitluck S."/>
            <person name="Peters L."/>
            <person name="Ovchinnikova G."/>
            <person name="Teshima H."/>
            <person name="Detter J.C."/>
            <person name="Han C."/>
            <person name="Tapia R."/>
            <person name="Land M."/>
            <person name="Hauser L."/>
            <person name="Kyrpides N."/>
            <person name="Ivanova N."/>
            <person name="Pagani I."/>
            <person name="Parshina S."/>
            <person name="Plugge C."/>
            <person name="Muyzer G."/>
            <person name="Kuever J."/>
            <person name="Ivanova A."/>
            <person name="Nazina T."/>
            <person name="Klenk H.-P."/>
            <person name="Brambilla E."/>
            <person name="Spring S."/>
            <person name="Stams A.F."/>
            <person name="Woyke T."/>
        </authorList>
    </citation>
    <scope>NUCLEOTIDE SEQUENCE [LARGE SCALE GENOMIC DNA]</scope>
    <source>
        <strain evidence="7 8">DSM 7213</strain>
    </source>
</reference>
<dbReference type="FunFam" id="3.40.50.150:FF:000009">
    <property type="entry name" value="23S rRNA (Uracil(1939)-C(5))-methyltransferase RlmD"/>
    <property type="match status" value="1"/>
</dbReference>
<keyword evidence="1 4" id="KW-0489">Methyltransferase</keyword>
<comment type="similarity">
    <text evidence="4">Belongs to the class I-like SAM-binding methyltransferase superfamily. RNA M5U methyltransferase family.</text>
</comment>
<dbReference type="PROSITE" id="PS01231">
    <property type="entry name" value="TRMA_2"/>
    <property type="match status" value="1"/>
</dbReference>
<gene>
    <name evidence="7" type="ORF">Desgi_3585</name>
</gene>
<organism evidence="7 8">
    <name type="scientific">Desulfoscipio gibsoniae DSM 7213</name>
    <dbReference type="NCBI Taxonomy" id="767817"/>
    <lineage>
        <taxon>Bacteria</taxon>
        <taxon>Bacillati</taxon>
        <taxon>Bacillota</taxon>
        <taxon>Clostridia</taxon>
        <taxon>Eubacteriales</taxon>
        <taxon>Desulfallaceae</taxon>
        <taxon>Desulfoscipio</taxon>
    </lineage>
</organism>
<sequence>MQEGQKVTLQITDINRYGEGIGRADEGMVVFVPGAVIGEQVTVCIEELRKRYARGTLLKTVKPSKHRVMPSCDLAERCGGCNLQHIAYDEQLRWKSALVRQNIARIGGVDGGMVRDIIGMPDPWHYRNNVRFKVRWKDGKVTLGFFAAESHQLVAGVNGASGTSCLLAHWDLIRVAEAVQTVLEDNPTGVTLPEEIMLRRGSTGEVMVILLIGKPAGAQSGETPAGLTGEITAIPGVVTVVGYARATGKKTVGRYQTLAGRGYIEDEIDGLRFRISAASFYQVNPSQTAVLYRKALDYCSLQGHEEVADAYCGVGTIALYVARYAKTVRGYEVVPGAVRDAEANAALNGIKNARFFAGAVERVLMEHVDKGYHPEVVVLDPPRSGCHPEVLDALAQSGARRVVYVSCDPATLARDVGYLHRLGFMLQEVQPVDMFPHTGHVECVIMMTYSGFKGK</sequence>
<dbReference type="KEGG" id="dgi:Desgi_3585"/>
<evidence type="ECO:0000256" key="1">
    <source>
        <dbReference type="ARBA" id="ARBA00022603"/>
    </source>
</evidence>
<dbReference type="InterPro" id="IPR010280">
    <property type="entry name" value="U5_MeTrfase_fam"/>
</dbReference>
<evidence type="ECO:0000256" key="3">
    <source>
        <dbReference type="ARBA" id="ARBA00022691"/>
    </source>
</evidence>
<feature type="binding site" evidence="4">
    <location>
        <position position="282"/>
    </location>
    <ligand>
        <name>S-adenosyl-L-methionine</name>
        <dbReference type="ChEBI" id="CHEBI:59789"/>
    </ligand>
</feature>
<keyword evidence="2 4" id="KW-0808">Transferase</keyword>
<dbReference type="PROSITE" id="PS51687">
    <property type="entry name" value="SAM_MT_RNA_M5U"/>
    <property type="match status" value="1"/>
</dbReference>
<feature type="active site" description="Nucleophile" evidence="4">
    <location>
        <position position="407"/>
    </location>
</feature>
<dbReference type="STRING" id="767817.Desgi_3585"/>
<dbReference type="GO" id="GO:0070475">
    <property type="term" value="P:rRNA base methylation"/>
    <property type="evidence" value="ECO:0007669"/>
    <property type="project" value="TreeGrafter"/>
</dbReference>
<keyword evidence="8" id="KW-1185">Reference proteome</keyword>
<dbReference type="eggNOG" id="COG2265">
    <property type="taxonomic scope" value="Bacteria"/>
</dbReference>
<dbReference type="Pfam" id="PF01938">
    <property type="entry name" value="TRAM"/>
    <property type="match status" value="1"/>
</dbReference>
<dbReference type="PANTHER" id="PTHR11061">
    <property type="entry name" value="RNA M5U METHYLTRANSFERASE"/>
    <property type="match status" value="1"/>
</dbReference>
<dbReference type="OrthoDB" id="9804590at2"/>
<feature type="domain" description="TRAM" evidence="6">
    <location>
        <begin position="1"/>
        <end position="59"/>
    </location>
</feature>
<dbReference type="InterPro" id="IPR030391">
    <property type="entry name" value="MeTrfase_TrmA_CS"/>
</dbReference>
<dbReference type="Gene3D" id="2.40.50.140">
    <property type="entry name" value="Nucleic acid-binding proteins"/>
    <property type="match status" value="1"/>
</dbReference>
<dbReference type="Pfam" id="PF05958">
    <property type="entry name" value="tRNA_U5-meth_tr"/>
    <property type="match status" value="1"/>
</dbReference>
<proteinExistence type="inferred from homology"/>
<dbReference type="PROSITE" id="PS01230">
    <property type="entry name" value="TRMA_1"/>
    <property type="match status" value="1"/>
</dbReference>